<dbReference type="GeneID" id="57044016"/>
<dbReference type="Proteomes" id="UP000269226">
    <property type="component" value="Chromosome"/>
</dbReference>
<name>A0A2Z5Y451_9ENTE</name>
<dbReference type="EMBL" id="AP018492">
    <property type="protein sequence ID" value="BBC61584.1"/>
    <property type="molecule type" value="Genomic_DNA"/>
</dbReference>
<protein>
    <recommendedName>
        <fullName evidence="5">DUF2264 domain-containing protein</fullName>
    </recommendedName>
</protein>
<dbReference type="PANTHER" id="PTHR35339">
    <property type="entry name" value="LINALOOL DEHYDRATASE_ISOMERASE DOMAIN-CONTAINING PROTEIN"/>
    <property type="match status" value="1"/>
</dbReference>
<sequence>MIHAHIKENKFESYEEVAEGFEDLMAPLADFFTDKHLGHLYLGTSGTVYPEKTRAIEAFLRPLWGLGPYLTQKDSNYLKKYLAGIIAGVDPKSLHYWGKTKECDQLFVEMASLSTFLLLNKEKVWHLLTHAEKQNLYNWLNQINQQSLPRNNWHFFRVLVNLAMKHCELAYNQDQLEEDLAIIDSFYIGKGWYCDGGETQIDYYVSFAIHYYSLLYCRFMPEDKARVAIMKERAVHFAQTFKYWFTKNGEAMPFGRSLTYRFSQVAFFSALVFADVEALPWGEIKGIISRHLHHWMNQEIFTPEGLLSIGYYYQNMIFAEGYNGPGSPYWSFKTFILLAVPKDHPYWQAEALPLTIEKTTLSLPESKNYYQFNEKRDHTLMFPAGQFLKFQSHPNDKYSKFVYSSYFGFSTAKNDYWYYEGGFDNCLALAEDDHYFRTKALDTAYQLLEDRIIHKWMPWQNVTIKTTIVPLVGCHVRIHEIITERELFAYEGGFSIPVRENNYKQVKDLTAEIKNDWGISKISGITGFETADIVQTEPNTNLCYPLVMLPHIKTKLGRGKHLLISLVTGLLPKEKEEQPTIVVQSNQVKVSEKIIDLS</sequence>
<dbReference type="RefSeq" id="WP_015695388.1">
    <property type="nucleotide sequence ID" value="NZ_AP018492.1"/>
</dbReference>
<dbReference type="PANTHER" id="PTHR35339:SF4">
    <property type="entry name" value="LINALOOL DEHYDRATASE_ISOMERASE DOMAIN-CONTAINING PROTEIN"/>
    <property type="match status" value="1"/>
</dbReference>
<feature type="domain" description="DUF2264" evidence="2">
    <location>
        <begin position="376"/>
        <end position="571"/>
    </location>
</feature>
<dbReference type="Pfam" id="PF10022">
    <property type="entry name" value="DUF2264"/>
    <property type="match status" value="1"/>
</dbReference>
<organism evidence="3 4">
    <name type="scientific">Melissococcus plutonius</name>
    <dbReference type="NCBI Taxonomy" id="33970"/>
    <lineage>
        <taxon>Bacteria</taxon>
        <taxon>Bacillati</taxon>
        <taxon>Bacillota</taxon>
        <taxon>Bacilli</taxon>
        <taxon>Lactobacillales</taxon>
        <taxon>Enterococcaceae</taxon>
        <taxon>Melissococcus</taxon>
    </lineage>
</organism>
<dbReference type="Pfam" id="PF20938">
    <property type="entry name" value="DUF2264_C"/>
    <property type="match status" value="1"/>
</dbReference>
<evidence type="ECO:0000313" key="4">
    <source>
        <dbReference type="Proteomes" id="UP000269226"/>
    </source>
</evidence>
<gene>
    <name evidence="3" type="ORF">DAT561_1487</name>
</gene>
<evidence type="ECO:0008006" key="5">
    <source>
        <dbReference type="Google" id="ProtNLM"/>
    </source>
</evidence>
<evidence type="ECO:0000313" key="3">
    <source>
        <dbReference type="EMBL" id="BBC61584.1"/>
    </source>
</evidence>
<dbReference type="PIRSF" id="PIRSF014753">
    <property type="entry name" value="UCP014753"/>
    <property type="match status" value="1"/>
</dbReference>
<feature type="domain" description="DUF2264" evidence="1">
    <location>
        <begin position="15"/>
        <end position="353"/>
    </location>
</feature>
<evidence type="ECO:0000259" key="2">
    <source>
        <dbReference type="Pfam" id="PF20938"/>
    </source>
</evidence>
<evidence type="ECO:0000259" key="1">
    <source>
        <dbReference type="Pfam" id="PF10022"/>
    </source>
</evidence>
<dbReference type="InterPro" id="IPR049237">
    <property type="entry name" value="DUF2264_C"/>
</dbReference>
<dbReference type="AlphaFoldDB" id="A0A2Z5Y451"/>
<proteinExistence type="predicted"/>
<reference evidence="3 4" key="1">
    <citation type="submission" date="2018-01" db="EMBL/GenBank/DDBJ databases">
        <title>Whole genome sequence of Melissococcus plutonius DAT561.</title>
        <authorList>
            <person name="Okumura K."/>
            <person name="Takamatsu D."/>
            <person name="Okura M."/>
        </authorList>
    </citation>
    <scope>NUCLEOTIDE SEQUENCE [LARGE SCALE GENOMIC DNA]</scope>
    <source>
        <strain evidence="3 4">DAT561</strain>
    </source>
</reference>
<dbReference type="InterPro" id="IPR049349">
    <property type="entry name" value="DUF2264_N"/>
</dbReference>
<accession>A0A2Z5Y451</accession>
<dbReference type="InterPro" id="IPR016624">
    <property type="entry name" value="UCP014753"/>
</dbReference>